<dbReference type="InterPro" id="IPR023393">
    <property type="entry name" value="START-like_dom_sf"/>
</dbReference>
<organism evidence="2 3">
    <name type="scientific">Saprolegnia diclina (strain VS20)</name>
    <dbReference type="NCBI Taxonomy" id="1156394"/>
    <lineage>
        <taxon>Eukaryota</taxon>
        <taxon>Sar</taxon>
        <taxon>Stramenopiles</taxon>
        <taxon>Oomycota</taxon>
        <taxon>Saprolegniomycetes</taxon>
        <taxon>Saprolegniales</taxon>
        <taxon>Saprolegniaceae</taxon>
        <taxon>Saprolegnia</taxon>
    </lineage>
</organism>
<dbReference type="SUPFAM" id="SSF55961">
    <property type="entry name" value="Bet v1-like"/>
    <property type="match status" value="1"/>
</dbReference>
<reference evidence="2 3" key="1">
    <citation type="submission" date="2012-04" db="EMBL/GenBank/DDBJ databases">
        <title>The Genome Sequence of Saprolegnia declina VS20.</title>
        <authorList>
            <consortium name="The Broad Institute Genome Sequencing Platform"/>
            <person name="Russ C."/>
            <person name="Nusbaum C."/>
            <person name="Tyler B."/>
            <person name="van West P."/>
            <person name="Dieguez-Uribeondo J."/>
            <person name="de Bruijn I."/>
            <person name="Tripathy S."/>
            <person name="Jiang R."/>
            <person name="Young S.K."/>
            <person name="Zeng Q."/>
            <person name="Gargeya S."/>
            <person name="Fitzgerald M."/>
            <person name="Haas B."/>
            <person name="Abouelleil A."/>
            <person name="Alvarado L."/>
            <person name="Arachchi H.M."/>
            <person name="Berlin A."/>
            <person name="Chapman S.B."/>
            <person name="Goldberg J."/>
            <person name="Griggs A."/>
            <person name="Gujja S."/>
            <person name="Hansen M."/>
            <person name="Howarth C."/>
            <person name="Imamovic A."/>
            <person name="Larimer J."/>
            <person name="McCowen C."/>
            <person name="Montmayeur A."/>
            <person name="Murphy C."/>
            <person name="Neiman D."/>
            <person name="Pearson M."/>
            <person name="Priest M."/>
            <person name="Roberts A."/>
            <person name="Saif S."/>
            <person name="Shea T."/>
            <person name="Sisk P."/>
            <person name="Sykes S."/>
            <person name="Wortman J."/>
            <person name="Nusbaum C."/>
            <person name="Birren B."/>
        </authorList>
    </citation>
    <scope>NUCLEOTIDE SEQUENCE [LARGE SCALE GENOMIC DNA]</scope>
    <source>
        <strain evidence="2 3">VS20</strain>
    </source>
</reference>
<dbReference type="InterPro" id="IPR052727">
    <property type="entry name" value="Rab4/Rab5_effector"/>
</dbReference>
<dbReference type="AlphaFoldDB" id="T0S1X1"/>
<dbReference type="GeneID" id="19946894"/>
<name>T0S1X1_SAPDV</name>
<evidence type="ECO:0008006" key="4">
    <source>
        <dbReference type="Google" id="ProtNLM"/>
    </source>
</evidence>
<feature type="region of interest" description="Disordered" evidence="1">
    <location>
        <begin position="273"/>
        <end position="293"/>
    </location>
</feature>
<accession>T0S1X1</accession>
<proteinExistence type="predicted"/>
<dbReference type="PANTHER" id="PTHR13510:SF44">
    <property type="entry name" value="RABENOSYN-5"/>
    <property type="match status" value="1"/>
</dbReference>
<sequence length="331" mass="35968">MAAVVDKSAILATAGQGINELISWATGSGKPPVSNTYEACRCQLRLPTPLDDVGRLLASPNDAAAAASYVHVDKSTLLHVVESDHLHVELRYGIFKAPVPFMRDRDVTYIECFKAFTDTNGRRGVARYLTSHEFPTTTPNASYVRAVVRTWGIVVVESSDPLVLHASSVVDVDWKSVSTVIGSRMTSRRAQSVKHLDTVVRASLKKLFERCSMCLTKPSSFERANNFVACVGCAKPLCVGCKDIGSRASGVAICLACAGAKARAKVPTRETLLESEASTVESDTKSPPVHRTPRRLSCESGWLTPQYHRPRRQTEAPLDLTYLASFQGSTA</sequence>
<dbReference type="PANTHER" id="PTHR13510">
    <property type="entry name" value="FYVE-FINGER-CONTAINING RAB5 EFFECTOR PROTEIN RABENOSYN-5-RELATED"/>
    <property type="match status" value="1"/>
</dbReference>
<dbReference type="Gene3D" id="3.30.530.20">
    <property type="match status" value="1"/>
</dbReference>
<dbReference type="OMA" id="FERCSMC"/>
<dbReference type="InParanoid" id="T0S1X1"/>
<gene>
    <name evidence="2" type="ORF">SDRG_06167</name>
</gene>
<dbReference type="Proteomes" id="UP000030762">
    <property type="component" value="Unassembled WGS sequence"/>
</dbReference>
<dbReference type="VEuPathDB" id="FungiDB:SDRG_06167"/>
<dbReference type="RefSeq" id="XP_008610153.1">
    <property type="nucleotide sequence ID" value="XM_008611931.1"/>
</dbReference>
<keyword evidence="3" id="KW-1185">Reference proteome</keyword>
<dbReference type="EMBL" id="JH767147">
    <property type="protein sequence ID" value="EQC36732.1"/>
    <property type="molecule type" value="Genomic_DNA"/>
</dbReference>
<protein>
    <recommendedName>
        <fullName evidence="4">START domain-containing protein</fullName>
    </recommendedName>
</protein>
<evidence type="ECO:0000313" key="3">
    <source>
        <dbReference type="Proteomes" id="UP000030762"/>
    </source>
</evidence>
<dbReference type="OrthoDB" id="70699at2759"/>
<evidence type="ECO:0000313" key="2">
    <source>
        <dbReference type="EMBL" id="EQC36732.1"/>
    </source>
</evidence>
<evidence type="ECO:0000256" key="1">
    <source>
        <dbReference type="SAM" id="MobiDB-lite"/>
    </source>
</evidence>